<protein>
    <recommendedName>
        <fullName evidence="3">Calponin-homology (CH) domain-containing protein</fullName>
    </recommendedName>
</protein>
<evidence type="ECO:0000256" key="1">
    <source>
        <dbReference type="ARBA" id="ARBA00022737"/>
    </source>
</evidence>
<dbReference type="Ensembl" id="ENSCPIT00010009699.1">
    <property type="protein sequence ID" value="ENSCPIP00010008201.1"/>
    <property type="gene ID" value="ENSCPIG00010006394.1"/>
</dbReference>
<dbReference type="GO" id="GO:0003779">
    <property type="term" value="F:actin binding"/>
    <property type="evidence" value="ECO:0007669"/>
    <property type="project" value="UniProtKB-KW"/>
</dbReference>
<dbReference type="PROSITE" id="PS50021">
    <property type="entry name" value="CH"/>
    <property type="match status" value="2"/>
</dbReference>
<evidence type="ECO:0000313" key="4">
    <source>
        <dbReference type="Ensembl" id="ENSCPIP00010008201.1"/>
    </source>
</evidence>
<feature type="domain" description="Calponin-homology (CH)" evidence="3">
    <location>
        <begin position="63"/>
        <end position="167"/>
    </location>
</feature>
<dbReference type="Proteomes" id="UP000694543">
    <property type="component" value="Unplaced"/>
</dbReference>
<dbReference type="AlphaFoldDB" id="A0A8C3PYL0"/>
<evidence type="ECO:0000256" key="2">
    <source>
        <dbReference type="ARBA" id="ARBA00023203"/>
    </source>
</evidence>
<dbReference type="Gene3D" id="1.20.58.60">
    <property type="match status" value="1"/>
</dbReference>
<organism evidence="4 5">
    <name type="scientific">Chrysolophus pictus</name>
    <name type="common">Golden pheasant</name>
    <name type="synonym">Phasianus pictus</name>
    <dbReference type="NCBI Taxonomy" id="9089"/>
    <lineage>
        <taxon>Eukaryota</taxon>
        <taxon>Metazoa</taxon>
        <taxon>Chordata</taxon>
        <taxon>Craniata</taxon>
        <taxon>Vertebrata</taxon>
        <taxon>Euteleostomi</taxon>
        <taxon>Archelosauria</taxon>
        <taxon>Archosauria</taxon>
        <taxon>Dinosauria</taxon>
        <taxon>Saurischia</taxon>
        <taxon>Theropoda</taxon>
        <taxon>Coelurosauria</taxon>
        <taxon>Aves</taxon>
        <taxon>Neognathae</taxon>
        <taxon>Galloanserae</taxon>
        <taxon>Galliformes</taxon>
        <taxon>Phasianidae</taxon>
        <taxon>Phasianinae</taxon>
        <taxon>Chrysolophus</taxon>
    </lineage>
</organism>
<dbReference type="PANTHER" id="PTHR11915">
    <property type="entry name" value="SPECTRIN/FILAMIN RELATED CYTOSKELETAL PROTEIN"/>
    <property type="match status" value="1"/>
</dbReference>
<feature type="domain" description="Calponin-homology (CH)" evidence="3">
    <location>
        <begin position="182"/>
        <end position="287"/>
    </location>
</feature>
<dbReference type="SUPFAM" id="SSF47576">
    <property type="entry name" value="Calponin-homology domain, CH-domain"/>
    <property type="match status" value="1"/>
</dbReference>
<evidence type="ECO:0000313" key="5">
    <source>
        <dbReference type="Proteomes" id="UP000694543"/>
    </source>
</evidence>
<proteinExistence type="predicted"/>
<reference evidence="4" key="1">
    <citation type="submission" date="2025-08" db="UniProtKB">
        <authorList>
            <consortium name="Ensembl"/>
        </authorList>
    </citation>
    <scope>IDENTIFICATION</scope>
</reference>
<evidence type="ECO:0000259" key="3">
    <source>
        <dbReference type="PROSITE" id="PS50021"/>
    </source>
</evidence>
<keyword evidence="5" id="KW-1185">Reference proteome</keyword>
<sequence>MGSSHGGHLSVPCIPTGNGTNWANPIAQRRCEDFGCWRWQPPACSARLFERSRIKALADEREAVQKKTFTKWVNLHLACVTCRISDLYLDLRDGRMLIKLLEVLSKEMLPKPTKGRMRIHCLENVDKALQFLKEKQVHLENMGSHDIVDGNHRLILGLIWTIILRFQVQDVIKEMKEGPETRSPRDALLLWCQMKTAGYPHVNVTNFTSSWKDGLAFNALIHKHRPELFDFKTLTKSNARHNLEHAFSVAERHLGITPLLDPEDVFTENPDEKSIITYVVAFYHYFSEMKKLEVKGRRLGKVIEHAKETKRMIEGYGGLASNLLTWIEQTIVSLNSRSFANSLAGVQHQLQAFSTYRTVEKPPKFQEKGNLEVLLFTIQSRMRANNQRVYTPQEGRLVCDINRVWRHMVYWVHWGGISGLGVDWVCVGAVQVLGHLGLGLGHIASILGHFQSIL</sequence>
<dbReference type="SUPFAM" id="SSF46966">
    <property type="entry name" value="Spectrin repeat"/>
    <property type="match status" value="1"/>
</dbReference>
<keyword evidence="1" id="KW-0677">Repeat</keyword>
<accession>A0A8C3PYL0</accession>
<name>A0A8C3PYL0_CHRPC</name>
<dbReference type="Pfam" id="PF00307">
    <property type="entry name" value="CH"/>
    <property type="match status" value="2"/>
</dbReference>
<dbReference type="PROSITE" id="PS00020">
    <property type="entry name" value="ACTININ_2"/>
    <property type="match status" value="1"/>
</dbReference>
<dbReference type="Gene3D" id="1.10.418.10">
    <property type="entry name" value="Calponin-like domain"/>
    <property type="match status" value="2"/>
</dbReference>
<dbReference type="SMART" id="SM00033">
    <property type="entry name" value="CH"/>
    <property type="match status" value="2"/>
</dbReference>
<dbReference type="CDD" id="cd21246">
    <property type="entry name" value="CH_SPTB-like_rpt1"/>
    <property type="match status" value="1"/>
</dbReference>
<dbReference type="InterPro" id="IPR036872">
    <property type="entry name" value="CH_dom_sf"/>
</dbReference>
<dbReference type="InterPro" id="IPR001715">
    <property type="entry name" value="CH_dom"/>
</dbReference>
<keyword evidence="2" id="KW-0009">Actin-binding</keyword>
<reference evidence="4" key="2">
    <citation type="submission" date="2025-09" db="UniProtKB">
        <authorList>
            <consortium name="Ensembl"/>
        </authorList>
    </citation>
    <scope>IDENTIFICATION</scope>
</reference>
<dbReference type="PROSITE" id="PS00019">
    <property type="entry name" value="ACTININ_1"/>
    <property type="match status" value="1"/>
</dbReference>
<dbReference type="InterPro" id="IPR001589">
    <property type="entry name" value="Actinin_actin-bd_CS"/>
</dbReference>